<evidence type="ECO:0000256" key="3">
    <source>
        <dbReference type="ARBA" id="ARBA00022692"/>
    </source>
</evidence>
<evidence type="ECO:0000313" key="8">
    <source>
        <dbReference type="EMBL" id="ABZ84306.1"/>
    </source>
</evidence>
<dbReference type="PANTHER" id="PTHR30485:SF1">
    <property type="entry name" value="CYTOCHROME YDHU-RELATED"/>
    <property type="match status" value="1"/>
</dbReference>
<keyword evidence="3 6" id="KW-0812">Transmembrane</keyword>
<dbReference type="EMBL" id="CP000930">
    <property type="protein sequence ID" value="ABZ84306.1"/>
    <property type="molecule type" value="Genomic_DNA"/>
</dbReference>
<dbReference type="RefSeq" id="WP_012282811.1">
    <property type="nucleotide sequence ID" value="NC_010337.2"/>
</dbReference>
<feature type="transmembrane region" description="Helical" evidence="6">
    <location>
        <begin position="70"/>
        <end position="91"/>
    </location>
</feature>
<name>B0TEQ4_HELMI</name>
<evidence type="ECO:0000256" key="4">
    <source>
        <dbReference type="ARBA" id="ARBA00022989"/>
    </source>
</evidence>
<evidence type="ECO:0000256" key="5">
    <source>
        <dbReference type="ARBA" id="ARBA00023136"/>
    </source>
</evidence>
<dbReference type="SUPFAM" id="SSF81342">
    <property type="entry name" value="Transmembrane di-heme cytochromes"/>
    <property type="match status" value="1"/>
</dbReference>
<dbReference type="KEGG" id="hmo:HM1_1736"/>
<feature type="transmembrane region" description="Helical" evidence="6">
    <location>
        <begin position="20"/>
        <end position="41"/>
    </location>
</feature>
<reference evidence="8 9" key="1">
    <citation type="journal article" date="2008" name="J. Bacteriol.">
        <title>The genome of Heliobacterium modesticaldum, a phototrophic representative of the Firmicutes containing the simplest photosynthetic apparatus.</title>
        <authorList>
            <person name="Sattley W.M."/>
            <person name="Madigan M.T."/>
            <person name="Swingley W.D."/>
            <person name="Cheung P.C."/>
            <person name="Clocksin K.M."/>
            <person name="Conrad A.L."/>
            <person name="Dejesa L.C."/>
            <person name="Honchak B.M."/>
            <person name="Jung D.O."/>
            <person name="Karbach L.E."/>
            <person name="Kurdoglu A."/>
            <person name="Lahiri S."/>
            <person name="Mastrian S.D."/>
            <person name="Page L.E."/>
            <person name="Taylor H.L."/>
            <person name="Wang Z.T."/>
            <person name="Raymond J."/>
            <person name="Chen M."/>
            <person name="Blankenship R.E."/>
            <person name="Touchman J.W."/>
        </authorList>
    </citation>
    <scope>NUCLEOTIDE SEQUENCE [LARGE SCALE GENOMIC DNA]</scope>
    <source>
        <strain evidence="9">ATCC 51547 / Ice1</strain>
    </source>
</reference>
<dbReference type="AlphaFoldDB" id="B0TEQ4"/>
<evidence type="ECO:0000313" key="9">
    <source>
        <dbReference type="Proteomes" id="UP000008550"/>
    </source>
</evidence>
<dbReference type="HOGENOM" id="CLU_1123155_0_0_9"/>
<evidence type="ECO:0000259" key="7">
    <source>
        <dbReference type="Pfam" id="PF01292"/>
    </source>
</evidence>
<dbReference type="InterPro" id="IPR016174">
    <property type="entry name" value="Di-haem_cyt_TM"/>
</dbReference>
<dbReference type="GO" id="GO:0022904">
    <property type="term" value="P:respiratory electron transport chain"/>
    <property type="evidence" value="ECO:0007669"/>
    <property type="project" value="InterPro"/>
</dbReference>
<feature type="transmembrane region" description="Helical" evidence="6">
    <location>
        <begin position="165"/>
        <end position="193"/>
    </location>
</feature>
<keyword evidence="5 6" id="KW-0472">Membrane</keyword>
<dbReference type="GO" id="GO:0005886">
    <property type="term" value="C:plasma membrane"/>
    <property type="evidence" value="ECO:0007669"/>
    <property type="project" value="UniProtKB-SubCell"/>
</dbReference>
<evidence type="ECO:0000256" key="1">
    <source>
        <dbReference type="ARBA" id="ARBA00004651"/>
    </source>
</evidence>
<organism evidence="8 9">
    <name type="scientific">Heliobacterium modesticaldum (strain ATCC 51547 / Ice1)</name>
    <dbReference type="NCBI Taxonomy" id="498761"/>
    <lineage>
        <taxon>Bacteria</taxon>
        <taxon>Bacillati</taxon>
        <taxon>Bacillota</taxon>
        <taxon>Clostridia</taxon>
        <taxon>Eubacteriales</taxon>
        <taxon>Heliobacteriaceae</taxon>
        <taxon>Heliomicrobium</taxon>
    </lineage>
</organism>
<dbReference type="STRING" id="498761.HM1_1736"/>
<accession>B0TEQ4</accession>
<dbReference type="InterPro" id="IPR011577">
    <property type="entry name" value="Cyt_b561_bac/Ni-Hgenase"/>
</dbReference>
<dbReference type="eggNOG" id="COG2864">
    <property type="taxonomic scope" value="Bacteria"/>
</dbReference>
<gene>
    <name evidence="8" type="ORF">HM1_1736</name>
</gene>
<sequence length="226" mass="25626">MAEKMSKNFPVSGKVRRHGLIPRFVHWTAAFSIFSLFFSGFGQMPLYKRYMLTEVPGMAWSGNYEITLNMHYAGAILLMFIVFFHLTYHIARREFDILPKQGDLGESWLIIKAMFTGGQEPPSEKYLAEQRLAYAFIAVNVIALIVTGIIKVVKNIPGVEMSESLIYLSTLLHTLTSMLLLIGIIAHLLAFAIPANRNLLPGMFSGLIDAEYARHRHSKWWSQMNG</sequence>
<dbReference type="Pfam" id="PF01292">
    <property type="entry name" value="Ni_hydr_CYTB"/>
    <property type="match status" value="1"/>
</dbReference>
<evidence type="ECO:0000256" key="2">
    <source>
        <dbReference type="ARBA" id="ARBA00022475"/>
    </source>
</evidence>
<proteinExistence type="predicted"/>
<feature type="transmembrane region" description="Helical" evidence="6">
    <location>
        <begin position="132"/>
        <end position="153"/>
    </location>
</feature>
<comment type="subcellular location">
    <subcellularLocation>
        <location evidence="1">Cell membrane</location>
        <topology evidence="1">Multi-pass membrane protein</topology>
    </subcellularLocation>
</comment>
<keyword evidence="2" id="KW-1003">Cell membrane</keyword>
<keyword evidence="9" id="KW-1185">Reference proteome</keyword>
<feature type="domain" description="Cytochrome b561 bacterial/Ni-hydrogenase" evidence="7">
    <location>
        <begin position="17"/>
        <end position="206"/>
    </location>
</feature>
<dbReference type="Gene3D" id="1.20.950.20">
    <property type="entry name" value="Transmembrane di-heme cytochromes, Chain C"/>
    <property type="match status" value="1"/>
</dbReference>
<dbReference type="Proteomes" id="UP000008550">
    <property type="component" value="Chromosome"/>
</dbReference>
<dbReference type="PANTHER" id="PTHR30485">
    <property type="entry name" value="NI/FE-HYDROGENASE 1 B-TYPE CYTOCHROME SUBUNIT"/>
    <property type="match status" value="1"/>
</dbReference>
<dbReference type="GO" id="GO:0009055">
    <property type="term" value="F:electron transfer activity"/>
    <property type="evidence" value="ECO:0007669"/>
    <property type="project" value="InterPro"/>
</dbReference>
<keyword evidence="4 6" id="KW-1133">Transmembrane helix</keyword>
<dbReference type="InterPro" id="IPR051542">
    <property type="entry name" value="Hydrogenase_cytochrome"/>
</dbReference>
<dbReference type="GO" id="GO:0020037">
    <property type="term" value="F:heme binding"/>
    <property type="evidence" value="ECO:0007669"/>
    <property type="project" value="TreeGrafter"/>
</dbReference>
<evidence type="ECO:0000256" key="6">
    <source>
        <dbReference type="SAM" id="Phobius"/>
    </source>
</evidence>
<protein>
    <recommendedName>
        <fullName evidence="7">Cytochrome b561 bacterial/Ni-hydrogenase domain-containing protein</fullName>
    </recommendedName>
</protein>